<feature type="domain" description="Choline/carnitine acyltransferase" evidence="5">
    <location>
        <begin position="136"/>
        <end position="391"/>
    </location>
</feature>
<keyword evidence="4" id="KW-1133">Transmembrane helix</keyword>
<dbReference type="InterPro" id="IPR042231">
    <property type="entry name" value="Cho/carn_acyl_trans_2"/>
</dbReference>
<name>A0ABQ9EW01_TEGGR</name>
<dbReference type="InterPro" id="IPR000542">
    <property type="entry name" value="Carn_acyl_trans"/>
</dbReference>
<keyword evidence="2" id="KW-0012">Acyltransferase</keyword>
<dbReference type="PANTHER" id="PTHR22589:SF113">
    <property type="entry name" value="CARNITINE O-PALMITOYLTRANSFERASE 1, LIVER ISOFORM-LIKE"/>
    <property type="match status" value="1"/>
</dbReference>
<reference evidence="6 7" key="1">
    <citation type="submission" date="2022-12" db="EMBL/GenBank/DDBJ databases">
        <title>Chromosome-level genome of Tegillarca granosa.</title>
        <authorList>
            <person name="Kim J."/>
        </authorList>
    </citation>
    <scope>NUCLEOTIDE SEQUENCE [LARGE SCALE GENOMIC DNA]</scope>
    <source>
        <strain evidence="6">Teg-2019</strain>
        <tissue evidence="6">Adductor muscle</tissue>
    </source>
</reference>
<dbReference type="Pfam" id="PF00755">
    <property type="entry name" value="Carn_acyltransf"/>
    <property type="match status" value="1"/>
</dbReference>
<dbReference type="SUPFAM" id="SSF52777">
    <property type="entry name" value="CoA-dependent acyltransferases"/>
    <property type="match status" value="1"/>
</dbReference>
<dbReference type="Proteomes" id="UP001217089">
    <property type="component" value="Unassembled WGS sequence"/>
</dbReference>
<evidence type="ECO:0000256" key="2">
    <source>
        <dbReference type="ARBA" id="ARBA00023315"/>
    </source>
</evidence>
<evidence type="ECO:0000256" key="1">
    <source>
        <dbReference type="ARBA" id="ARBA00005005"/>
    </source>
</evidence>
<evidence type="ECO:0000259" key="5">
    <source>
        <dbReference type="Pfam" id="PF00755"/>
    </source>
</evidence>
<sequence>MPSLPVIAPFLGATGRMMSYRKNFSEAAAIGFISALLFTVFSDPVINFVDFGEKWLGLSGLPYQMNSALLGFIVGFGTYRILLLMRIQILKMLLNYQGWMTDPKSTTTKMWALMLNALKGTGNYPTFFFQPMLPKLPVPDFNQTCDKFITSMRPLLSEEDFMNLLTAMISFKEKEGPILQNRLLQKAQSEENWLKEIWQNLAYLQNRIPIAVNVNCYATDRKDLPTTNRVARASNLIHYVLSFYESVWNETLRPQYLQDMIPICMNGYKQLFSTTRIPGDPIDHLQTYPESRHIIVIRKGNFYKLDAFAPDSDGKERLLTVTEIHSILEPLIAETETSEADSSRVAVFTAQKRDYWAKIRNRLVEIPENKESLEIVESAIAMFSFDDESPKRLLKKMEC</sequence>
<feature type="transmembrane region" description="Helical" evidence="4">
    <location>
        <begin position="66"/>
        <end position="85"/>
    </location>
</feature>
<dbReference type="Gene3D" id="1.10.275.20">
    <property type="entry name" value="Choline/Carnitine o-acyltransferase"/>
    <property type="match status" value="1"/>
</dbReference>
<evidence type="ECO:0000313" key="6">
    <source>
        <dbReference type="EMBL" id="KAJ8308521.1"/>
    </source>
</evidence>
<keyword evidence="4" id="KW-0472">Membrane</keyword>
<protein>
    <recommendedName>
        <fullName evidence="5">Choline/carnitine acyltransferase domain-containing protein</fullName>
    </recommendedName>
</protein>
<accession>A0ABQ9EW01</accession>
<gene>
    <name evidence="6" type="ORF">KUTeg_013395</name>
</gene>
<dbReference type="PANTHER" id="PTHR22589">
    <property type="entry name" value="CARNITINE O-ACYLTRANSFERASE"/>
    <property type="match status" value="1"/>
</dbReference>
<dbReference type="InterPro" id="IPR039551">
    <property type="entry name" value="Cho/carn_acyl_trans"/>
</dbReference>
<evidence type="ECO:0000256" key="3">
    <source>
        <dbReference type="ARBA" id="ARBA00048999"/>
    </source>
</evidence>
<evidence type="ECO:0000256" key="4">
    <source>
        <dbReference type="SAM" id="Phobius"/>
    </source>
</evidence>
<comment type="catalytic activity">
    <reaction evidence="3">
        <text>4,8-dimethylnonanoyl-CoA + (R)-carnitine = O-4,8-dimethylnonanoyl-(R)-carnitine + CoA</text>
        <dbReference type="Rhea" id="RHEA:44860"/>
        <dbReference type="ChEBI" id="CHEBI:16347"/>
        <dbReference type="ChEBI" id="CHEBI:57287"/>
        <dbReference type="ChEBI" id="CHEBI:77061"/>
        <dbReference type="ChEBI" id="CHEBI:84654"/>
    </reaction>
</comment>
<dbReference type="EMBL" id="JARBDR010000657">
    <property type="protein sequence ID" value="KAJ8308521.1"/>
    <property type="molecule type" value="Genomic_DNA"/>
</dbReference>
<dbReference type="InterPro" id="IPR042572">
    <property type="entry name" value="Carn_acyl_trans_N"/>
</dbReference>
<organism evidence="6 7">
    <name type="scientific">Tegillarca granosa</name>
    <name type="common">Malaysian cockle</name>
    <name type="synonym">Anadara granosa</name>
    <dbReference type="NCBI Taxonomy" id="220873"/>
    <lineage>
        <taxon>Eukaryota</taxon>
        <taxon>Metazoa</taxon>
        <taxon>Spiralia</taxon>
        <taxon>Lophotrochozoa</taxon>
        <taxon>Mollusca</taxon>
        <taxon>Bivalvia</taxon>
        <taxon>Autobranchia</taxon>
        <taxon>Pteriomorphia</taxon>
        <taxon>Arcoida</taxon>
        <taxon>Arcoidea</taxon>
        <taxon>Arcidae</taxon>
        <taxon>Tegillarca</taxon>
    </lineage>
</organism>
<dbReference type="Gene3D" id="3.30.559.70">
    <property type="entry name" value="Choline/Carnitine o-acyltransferase, domain 2"/>
    <property type="match status" value="1"/>
</dbReference>
<keyword evidence="2" id="KW-0808">Transferase</keyword>
<comment type="pathway">
    <text evidence="1">Lipid metabolism; fatty acid beta-oxidation.</text>
</comment>
<keyword evidence="4" id="KW-0812">Transmembrane</keyword>
<evidence type="ECO:0000313" key="7">
    <source>
        <dbReference type="Proteomes" id="UP001217089"/>
    </source>
</evidence>
<comment type="caution">
    <text evidence="6">The sequence shown here is derived from an EMBL/GenBank/DDBJ whole genome shotgun (WGS) entry which is preliminary data.</text>
</comment>
<keyword evidence="7" id="KW-1185">Reference proteome</keyword>
<proteinExistence type="predicted"/>